<feature type="domain" description="HTH lysR-type" evidence="5">
    <location>
        <begin position="1"/>
        <end position="58"/>
    </location>
</feature>
<evidence type="ECO:0000256" key="1">
    <source>
        <dbReference type="ARBA" id="ARBA00009437"/>
    </source>
</evidence>
<gene>
    <name evidence="6" type="ORF">GL300_08940</name>
</gene>
<keyword evidence="4" id="KW-0804">Transcription</keyword>
<dbReference type="InterPro" id="IPR005119">
    <property type="entry name" value="LysR_subst-bd"/>
</dbReference>
<evidence type="ECO:0000259" key="5">
    <source>
        <dbReference type="PROSITE" id="PS50931"/>
    </source>
</evidence>
<dbReference type="AlphaFoldDB" id="A0A844HLT8"/>
<dbReference type="Proteomes" id="UP000449846">
    <property type="component" value="Unassembled WGS sequence"/>
</dbReference>
<dbReference type="SUPFAM" id="SSF53850">
    <property type="entry name" value="Periplasmic binding protein-like II"/>
    <property type="match status" value="1"/>
</dbReference>
<dbReference type="Pfam" id="PF00126">
    <property type="entry name" value="HTH_1"/>
    <property type="match status" value="1"/>
</dbReference>
<keyword evidence="7" id="KW-1185">Reference proteome</keyword>
<dbReference type="PROSITE" id="PS50931">
    <property type="entry name" value="HTH_LYSR"/>
    <property type="match status" value="1"/>
</dbReference>
<dbReference type="InterPro" id="IPR036388">
    <property type="entry name" value="WH-like_DNA-bd_sf"/>
</dbReference>
<dbReference type="EMBL" id="WMIG01000003">
    <property type="protein sequence ID" value="MTH59337.1"/>
    <property type="molecule type" value="Genomic_DNA"/>
</dbReference>
<dbReference type="InterPro" id="IPR000847">
    <property type="entry name" value="LysR_HTH_N"/>
</dbReference>
<evidence type="ECO:0000256" key="3">
    <source>
        <dbReference type="ARBA" id="ARBA00023125"/>
    </source>
</evidence>
<evidence type="ECO:0000256" key="4">
    <source>
        <dbReference type="ARBA" id="ARBA00023163"/>
    </source>
</evidence>
<proteinExistence type="inferred from homology"/>
<dbReference type="Gene3D" id="3.40.190.10">
    <property type="entry name" value="Periplasmic binding protein-like II"/>
    <property type="match status" value="2"/>
</dbReference>
<dbReference type="PANTHER" id="PTHR30419">
    <property type="entry name" value="HTH-TYPE TRANSCRIPTIONAL REGULATOR YBHD"/>
    <property type="match status" value="1"/>
</dbReference>
<dbReference type="GO" id="GO:0003700">
    <property type="term" value="F:DNA-binding transcription factor activity"/>
    <property type="evidence" value="ECO:0007669"/>
    <property type="project" value="InterPro"/>
</dbReference>
<dbReference type="SUPFAM" id="SSF46785">
    <property type="entry name" value="Winged helix' DNA-binding domain"/>
    <property type="match status" value="1"/>
</dbReference>
<dbReference type="InterPro" id="IPR050950">
    <property type="entry name" value="HTH-type_LysR_regulators"/>
</dbReference>
<dbReference type="Pfam" id="PF03466">
    <property type="entry name" value="LysR_substrate"/>
    <property type="match status" value="1"/>
</dbReference>
<evidence type="ECO:0000256" key="2">
    <source>
        <dbReference type="ARBA" id="ARBA00023015"/>
    </source>
</evidence>
<reference evidence="6 7" key="1">
    <citation type="submission" date="2019-11" db="EMBL/GenBank/DDBJ databases">
        <authorList>
            <person name="Dong K."/>
        </authorList>
    </citation>
    <scope>NUCLEOTIDE SEQUENCE [LARGE SCALE GENOMIC DNA]</scope>
    <source>
        <strain evidence="6 7">NBRC 112902</strain>
    </source>
</reference>
<comment type="similarity">
    <text evidence="1">Belongs to the LysR transcriptional regulatory family.</text>
</comment>
<dbReference type="FunFam" id="1.10.10.10:FF:000001">
    <property type="entry name" value="LysR family transcriptional regulator"/>
    <property type="match status" value="1"/>
</dbReference>
<protein>
    <submittedName>
        <fullName evidence="6">LysR family transcriptional regulator</fullName>
    </submittedName>
</protein>
<comment type="caution">
    <text evidence="6">The sequence shown here is derived from an EMBL/GenBank/DDBJ whole genome shotgun (WGS) entry which is preliminary data.</text>
</comment>
<dbReference type="InterPro" id="IPR036390">
    <property type="entry name" value="WH_DNA-bd_sf"/>
</dbReference>
<evidence type="ECO:0000313" key="6">
    <source>
        <dbReference type="EMBL" id="MTH59337.1"/>
    </source>
</evidence>
<sequence length="296" mass="31835">MDTRQLKTLLAVVEFGSFSRAADAVHLTVSAVSQQIQALEQEVGASLFDRTSRPAGLTAAGQQMAELADQLVRAAENAIDAISGRKLIGTLSIGSVRTSALSLLPRAMVKMNATHPDLHIKLRVASSETLLQDVLAGRIDAAMIAEHGNFPSALRWRPFMREPLWVIAPPGSPPLSAKTFLTTYPFIRFRANVPLAHIVDLELARLNLTLNEVAEIDTIAAITSCVANGLGVSVVPQVAIDDTAAELVRTPFGDPQMFRQIGLVERRSASRVVLIAELHRLLVEICGPNGVSSDPQ</sequence>
<accession>A0A844HLT8</accession>
<dbReference type="Gene3D" id="1.10.10.10">
    <property type="entry name" value="Winged helix-like DNA-binding domain superfamily/Winged helix DNA-binding domain"/>
    <property type="match status" value="1"/>
</dbReference>
<dbReference type="PRINTS" id="PR00039">
    <property type="entry name" value="HTHLYSR"/>
</dbReference>
<keyword evidence="3" id="KW-0238">DNA-binding</keyword>
<name>A0A844HLT8_9RHOB</name>
<dbReference type="GO" id="GO:0005829">
    <property type="term" value="C:cytosol"/>
    <property type="evidence" value="ECO:0007669"/>
    <property type="project" value="TreeGrafter"/>
</dbReference>
<evidence type="ECO:0000313" key="7">
    <source>
        <dbReference type="Proteomes" id="UP000449846"/>
    </source>
</evidence>
<keyword evidence="2" id="KW-0805">Transcription regulation</keyword>
<organism evidence="6 7">
    <name type="scientific">Paracoccus litorisediminis</name>
    <dbReference type="NCBI Taxonomy" id="2006130"/>
    <lineage>
        <taxon>Bacteria</taxon>
        <taxon>Pseudomonadati</taxon>
        <taxon>Pseudomonadota</taxon>
        <taxon>Alphaproteobacteria</taxon>
        <taxon>Rhodobacterales</taxon>
        <taxon>Paracoccaceae</taxon>
        <taxon>Paracoccus</taxon>
    </lineage>
</organism>
<dbReference type="GO" id="GO:0003677">
    <property type="term" value="F:DNA binding"/>
    <property type="evidence" value="ECO:0007669"/>
    <property type="project" value="UniProtKB-KW"/>
</dbReference>